<accession>A9UTL8</accession>
<comment type="similarity">
    <text evidence="2">Belongs to the peptidase A22B family.</text>
</comment>
<sequence>LTSQHALTFPIFASVSLLALYAFFAYIELLYMCANMVLATTALATLLHPMAHITLHRVLRCGRDRITTWLAGAAALSITGVWVLSNDWRLLDLIGYALCGLMLSTLRFQDLRTATLLGALLLVYDVFWVYVSPWLFERNVMVSVAKQQAQNPVEVAAHRLAPRWQVQLPTLDPPVKLVCPGWTEPEHLSMLGLGDIVFPGLCIGKSLEVQYRALLAARMDRCLPAPKRRPSYFAVTIGAYTAGLFLAMFVAKHFSYAQPALLYLVPLVHGAFLAVAWSRGELQAVWT</sequence>
<feature type="transmembrane region" description="Helical" evidence="7">
    <location>
        <begin position="260"/>
        <end position="278"/>
    </location>
</feature>
<dbReference type="SMART" id="SM00730">
    <property type="entry name" value="PSN"/>
    <property type="match status" value="1"/>
</dbReference>
<reference evidence="8 9" key="1">
    <citation type="journal article" date="2008" name="Nature">
        <title>The genome of the choanoflagellate Monosiga brevicollis and the origin of metazoans.</title>
        <authorList>
            <consortium name="JGI Sequencing"/>
            <person name="King N."/>
            <person name="Westbrook M.J."/>
            <person name="Young S.L."/>
            <person name="Kuo A."/>
            <person name="Abedin M."/>
            <person name="Chapman J."/>
            <person name="Fairclough S."/>
            <person name="Hellsten U."/>
            <person name="Isogai Y."/>
            <person name="Letunic I."/>
            <person name="Marr M."/>
            <person name="Pincus D."/>
            <person name="Putnam N."/>
            <person name="Rokas A."/>
            <person name="Wright K.J."/>
            <person name="Zuzow R."/>
            <person name="Dirks W."/>
            <person name="Good M."/>
            <person name="Goodstein D."/>
            <person name="Lemons D."/>
            <person name="Li W."/>
            <person name="Lyons J.B."/>
            <person name="Morris A."/>
            <person name="Nichols S."/>
            <person name="Richter D.J."/>
            <person name="Salamov A."/>
            <person name="Bork P."/>
            <person name="Lim W.A."/>
            <person name="Manning G."/>
            <person name="Miller W.T."/>
            <person name="McGinnis W."/>
            <person name="Shapiro H."/>
            <person name="Tjian R."/>
            <person name="Grigoriev I.V."/>
            <person name="Rokhsar D."/>
        </authorList>
    </citation>
    <scope>NUCLEOTIDE SEQUENCE [LARGE SCALE GENOMIC DNA]</scope>
    <source>
        <strain evidence="9">MX1 / ATCC 50154</strain>
    </source>
</reference>
<name>A9UTL8_MONBE</name>
<evidence type="ECO:0000313" key="8">
    <source>
        <dbReference type="EMBL" id="EDQ91268.1"/>
    </source>
</evidence>
<dbReference type="OMA" id="VDYQWAY"/>
<keyword evidence="9" id="KW-1185">Reference proteome</keyword>
<dbReference type="InterPro" id="IPR006639">
    <property type="entry name" value="Preselin/SPP"/>
</dbReference>
<dbReference type="GO" id="GO:0030660">
    <property type="term" value="C:Golgi-associated vesicle membrane"/>
    <property type="evidence" value="ECO:0000318"/>
    <property type="project" value="GO_Central"/>
</dbReference>
<dbReference type="InterPro" id="IPR007369">
    <property type="entry name" value="Peptidase_A22B_SPP"/>
</dbReference>
<proteinExistence type="inferred from homology"/>
<feature type="transmembrane region" description="Helical" evidence="7">
    <location>
        <begin position="7"/>
        <end position="23"/>
    </location>
</feature>
<evidence type="ECO:0000256" key="4">
    <source>
        <dbReference type="ARBA" id="ARBA00022801"/>
    </source>
</evidence>
<evidence type="ECO:0000256" key="6">
    <source>
        <dbReference type="ARBA" id="ARBA00023136"/>
    </source>
</evidence>
<evidence type="ECO:0000256" key="2">
    <source>
        <dbReference type="ARBA" id="ARBA00006859"/>
    </source>
</evidence>
<feature type="transmembrane region" description="Helical" evidence="7">
    <location>
        <begin position="115"/>
        <end position="136"/>
    </location>
</feature>
<comment type="subcellular location">
    <subcellularLocation>
        <location evidence="1">Endomembrane system</location>
        <topology evidence="1">Multi-pass membrane protein</topology>
    </subcellularLocation>
</comment>
<keyword evidence="5 7" id="KW-1133">Transmembrane helix</keyword>
<feature type="non-terminal residue" evidence="8">
    <location>
        <position position="1"/>
    </location>
</feature>
<dbReference type="Pfam" id="PF04258">
    <property type="entry name" value="Peptidase_A22B"/>
    <property type="match status" value="1"/>
</dbReference>
<dbReference type="EMBL" id="CH991545">
    <property type="protein sequence ID" value="EDQ91268.1"/>
    <property type="molecule type" value="Genomic_DNA"/>
</dbReference>
<dbReference type="GO" id="GO:0098554">
    <property type="term" value="C:cytoplasmic side of endoplasmic reticulum membrane"/>
    <property type="evidence" value="ECO:0000318"/>
    <property type="project" value="GO_Central"/>
</dbReference>
<feature type="transmembrane region" description="Helical" evidence="7">
    <location>
        <begin position="67"/>
        <end position="84"/>
    </location>
</feature>
<dbReference type="AlphaFoldDB" id="A9UTL8"/>
<organism evidence="8 9">
    <name type="scientific">Monosiga brevicollis</name>
    <name type="common">Choanoflagellate</name>
    <dbReference type="NCBI Taxonomy" id="81824"/>
    <lineage>
        <taxon>Eukaryota</taxon>
        <taxon>Choanoflagellata</taxon>
        <taxon>Craspedida</taxon>
        <taxon>Salpingoecidae</taxon>
        <taxon>Monosiga</taxon>
    </lineage>
</organism>
<evidence type="ECO:0000313" key="9">
    <source>
        <dbReference type="Proteomes" id="UP000001357"/>
    </source>
</evidence>
<dbReference type="RefSeq" id="XP_001743690.1">
    <property type="nucleotide sequence ID" value="XM_001743638.1"/>
</dbReference>
<keyword evidence="4" id="KW-0378">Hydrolase</keyword>
<dbReference type="GO" id="GO:0098553">
    <property type="term" value="C:lumenal side of endoplasmic reticulum membrane"/>
    <property type="evidence" value="ECO:0000318"/>
    <property type="project" value="GO_Central"/>
</dbReference>
<evidence type="ECO:0000256" key="7">
    <source>
        <dbReference type="SAM" id="Phobius"/>
    </source>
</evidence>
<evidence type="ECO:0000256" key="5">
    <source>
        <dbReference type="ARBA" id="ARBA00022989"/>
    </source>
</evidence>
<dbReference type="PANTHER" id="PTHR12174:SF22">
    <property type="entry name" value="SIGNAL PEPTIDE PEPTIDASE-LIKE 3"/>
    <property type="match status" value="1"/>
</dbReference>
<dbReference type="GO" id="GO:0033619">
    <property type="term" value="P:membrane protein proteolysis"/>
    <property type="evidence" value="ECO:0000318"/>
    <property type="project" value="GO_Central"/>
</dbReference>
<evidence type="ECO:0000256" key="3">
    <source>
        <dbReference type="ARBA" id="ARBA00022692"/>
    </source>
</evidence>
<dbReference type="InParanoid" id="A9UTL8"/>
<dbReference type="eggNOG" id="KOG2443">
    <property type="taxonomic scope" value="Eukaryota"/>
</dbReference>
<keyword evidence="3 7" id="KW-0812">Transmembrane</keyword>
<evidence type="ECO:0000256" key="1">
    <source>
        <dbReference type="ARBA" id="ARBA00004127"/>
    </source>
</evidence>
<dbReference type="GO" id="GO:0042500">
    <property type="term" value="F:aspartic endopeptidase activity, intramembrane cleaving"/>
    <property type="evidence" value="ECO:0000318"/>
    <property type="project" value="GO_Central"/>
</dbReference>
<dbReference type="Proteomes" id="UP000001357">
    <property type="component" value="Unassembled WGS sequence"/>
</dbReference>
<dbReference type="GO" id="GO:0006465">
    <property type="term" value="P:signal peptide processing"/>
    <property type="evidence" value="ECO:0000318"/>
    <property type="project" value="GO_Central"/>
</dbReference>
<gene>
    <name evidence="8" type="ORF">MONBRDRAFT_1476</name>
</gene>
<feature type="transmembrane region" description="Helical" evidence="7">
    <location>
        <begin position="231"/>
        <end position="251"/>
    </location>
</feature>
<dbReference type="GeneID" id="5889043"/>
<protein>
    <submittedName>
        <fullName evidence="8">Uncharacterized protein</fullName>
    </submittedName>
</protein>
<feature type="non-terminal residue" evidence="8">
    <location>
        <position position="287"/>
    </location>
</feature>
<dbReference type="PANTHER" id="PTHR12174">
    <property type="entry name" value="SIGNAL PEPTIDE PEPTIDASE"/>
    <property type="match status" value="1"/>
</dbReference>
<dbReference type="KEGG" id="mbr:MONBRDRAFT_1476"/>
<keyword evidence="6 7" id="KW-0472">Membrane</keyword>
<dbReference type="FunCoup" id="A9UTL8">
    <property type="interactions" value="1049"/>
</dbReference>